<evidence type="ECO:0008006" key="3">
    <source>
        <dbReference type="Google" id="ProtNLM"/>
    </source>
</evidence>
<dbReference type="PANTHER" id="PTHR39596">
    <property type="match status" value="1"/>
</dbReference>
<organism evidence="1 2">
    <name type="scientific">Somion occarium</name>
    <dbReference type="NCBI Taxonomy" id="3059160"/>
    <lineage>
        <taxon>Eukaryota</taxon>
        <taxon>Fungi</taxon>
        <taxon>Dikarya</taxon>
        <taxon>Basidiomycota</taxon>
        <taxon>Agaricomycotina</taxon>
        <taxon>Agaricomycetes</taxon>
        <taxon>Polyporales</taxon>
        <taxon>Cerrenaceae</taxon>
        <taxon>Somion</taxon>
    </lineage>
</organism>
<proteinExistence type="predicted"/>
<keyword evidence="2" id="KW-1185">Reference proteome</keyword>
<evidence type="ECO:0000313" key="2">
    <source>
        <dbReference type="Proteomes" id="UP001497453"/>
    </source>
</evidence>
<sequence length="839" mass="96895">MFWTRRVTMYRKPGVQLLSFFFKVKSYVSRYYWNDYLHWRPRDQLVYEVDKLRPEFIAFQVPYLCAALPYDGLGYWDYPSRVGWKVHRFDRGCHRRCPPGNCISSDRMPEDVPYGLQTHSISRMDDSIPTVQEKIAFLQAWLFFGALAEVCSICGLSLELQDTFISKGMVNTAALNGLPMRLYHSSQKLGIAGSMKLKSQLRVLTRHVQLMITRGDEREDEHEYTFTQCEVLCSIYVLLRILSLTTLCHAPHWNLDPNDDMYTTLGDVTSDWKPEGLSRMRDLTLAKLFQRGWCPSEIHLLQGDDVFIFTSFLERPLEARRDHSNCLETRCKAYQIVEEEYKTAHTAFDCTCEFVSVIPEHLRDALAANKIPKIIVSEDLQLSVIDDKSHPYIAISHVWADGLGNPFDNSLPRCQLRRLRHLMRDLCKTHKVARSHRLRSIALWIDTLCIPVAPQFKEYRKLAIRLLARTFHESTAVLVLDRELSLFNSRSASILELGIRIMCSGWMKRLWTLQEASLAIESADDRGRLYFQMFDGPVQWKKLTETFDYKPMKPQRRPPKHDARHDNIHDVKSVLLFEIWVTVSMINRLPSVRELQSPRWDSNLEMISEAAQTRSTSKAEDEPICLASLLGLDLADVLSVQTASERMIRFYLLLHEIPIAIIFAQLGVANFRAENLEQAPFRWVPKSLLTLELPMNIHMAYASQRFAEQNYHLNGVCEPDGFHFQHNGLLFLDTERTPPRKKAIIEITNDQGGNERYVLVWLGDIPEHLPRHMALILETGICSNVAIVSVESRMNDGHQVEIYGTLVGHGFVRTMEEPDEEGSILQSTLTSLEQKWCLT</sequence>
<accession>A0ABP1DDP9</accession>
<dbReference type="Proteomes" id="UP001497453">
    <property type="component" value="Chromosome 4"/>
</dbReference>
<protein>
    <recommendedName>
        <fullName evidence="3">Heterokaryon incompatibility domain-containing protein</fullName>
    </recommendedName>
</protein>
<reference evidence="2" key="1">
    <citation type="submission" date="2024-04" db="EMBL/GenBank/DDBJ databases">
        <authorList>
            <person name="Shaw F."/>
            <person name="Minotto A."/>
        </authorList>
    </citation>
    <scope>NUCLEOTIDE SEQUENCE [LARGE SCALE GENOMIC DNA]</scope>
</reference>
<evidence type="ECO:0000313" key="1">
    <source>
        <dbReference type="EMBL" id="CAL1705976.1"/>
    </source>
</evidence>
<gene>
    <name evidence="1" type="ORF">GFSPODELE1_LOCUS5671</name>
</gene>
<dbReference type="PANTHER" id="PTHR39596:SF2">
    <property type="entry name" value="HET DOMAIN PROTEIN (AFU_ORTHOLOGUE AFUA_1G17550)-RELATED"/>
    <property type="match status" value="1"/>
</dbReference>
<name>A0ABP1DDP9_9APHY</name>
<dbReference type="EMBL" id="OZ037947">
    <property type="protein sequence ID" value="CAL1705976.1"/>
    <property type="molecule type" value="Genomic_DNA"/>
</dbReference>